<gene>
    <name evidence="1" type="ORF">DERP_005395</name>
</gene>
<reference evidence="1 2" key="2">
    <citation type="journal article" date="2022" name="Mol. Biol. Evol.">
        <title>Comparative Genomics Reveals Insights into the Divergent Evolution of Astigmatic Mites and Household Pest Adaptations.</title>
        <authorList>
            <person name="Xiong Q."/>
            <person name="Wan A.T."/>
            <person name="Liu X."/>
            <person name="Fung C.S."/>
            <person name="Xiao X."/>
            <person name="Malainual N."/>
            <person name="Hou J."/>
            <person name="Wang L."/>
            <person name="Wang M."/>
            <person name="Yang K.Y."/>
            <person name="Cui Y."/>
            <person name="Leung E.L."/>
            <person name="Nong W."/>
            <person name="Shin S.K."/>
            <person name="Au S.W."/>
            <person name="Jeong K.Y."/>
            <person name="Chew F.T."/>
            <person name="Hui J.H."/>
            <person name="Leung T.F."/>
            <person name="Tungtrongchitr A."/>
            <person name="Zhong N."/>
            <person name="Liu Z."/>
            <person name="Tsui S.K."/>
        </authorList>
    </citation>
    <scope>NUCLEOTIDE SEQUENCE [LARGE SCALE GENOMIC DNA]</scope>
    <source>
        <strain evidence="1">Derp</strain>
    </source>
</reference>
<evidence type="ECO:0000313" key="1">
    <source>
        <dbReference type="EMBL" id="KAH9423813.1"/>
    </source>
</evidence>
<accession>A0ABQ8JN19</accession>
<name>A0ABQ8JN19_DERPT</name>
<sequence length="96" mass="10538">MIKHIYAVRRRSAIGHCAIDNFSKYDQTVDRTNGSTLSVGSSNNNNGGISKLILSRIFSYENDSIRIAHLVGIPIISKHSSFGTVINVCIFRQNGA</sequence>
<proteinExistence type="predicted"/>
<keyword evidence="2" id="KW-1185">Reference proteome</keyword>
<reference evidence="1 2" key="1">
    <citation type="journal article" date="2018" name="J. Allergy Clin. Immunol.">
        <title>High-quality assembly of Dermatophagoides pteronyssinus genome and transcriptome reveals a wide range of novel allergens.</title>
        <authorList>
            <person name="Liu X.Y."/>
            <person name="Yang K.Y."/>
            <person name="Wang M.Q."/>
            <person name="Kwok J.S."/>
            <person name="Zeng X."/>
            <person name="Yang Z."/>
            <person name="Xiao X.J."/>
            <person name="Lau C.P."/>
            <person name="Li Y."/>
            <person name="Huang Z.M."/>
            <person name="Ba J.G."/>
            <person name="Yim A.K."/>
            <person name="Ouyang C.Y."/>
            <person name="Ngai S.M."/>
            <person name="Chan T.F."/>
            <person name="Leung E.L."/>
            <person name="Liu L."/>
            <person name="Liu Z.G."/>
            <person name="Tsui S.K."/>
        </authorList>
    </citation>
    <scope>NUCLEOTIDE SEQUENCE [LARGE SCALE GENOMIC DNA]</scope>
    <source>
        <strain evidence="1">Derp</strain>
    </source>
</reference>
<evidence type="ECO:0000313" key="2">
    <source>
        <dbReference type="Proteomes" id="UP000887458"/>
    </source>
</evidence>
<organism evidence="1 2">
    <name type="scientific">Dermatophagoides pteronyssinus</name>
    <name type="common">European house dust mite</name>
    <dbReference type="NCBI Taxonomy" id="6956"/>
    <lineage>
        <taxon>Eukaryota</taxon>
        <taxon>Metazoa</taxon>
        <taxon>Ecdysozoa</taxon>
        <taxon>Arthropoda</taxon>
        <taxon>Chelicerata</taxon>
        <taxon>Arachnida</taxon>
        <taxon>Acari</taxon>
        <taxon>Acariformes</taxon>
        <taxon>Sarcoptiformes</taxon>
        <taxon>Astigmata</taxon>
        <taxon>Psoroptidia</taxon>
        <taxon>Analgoidea</taxon>
        <taxon>Pyroglyphidae</taxon>
        <taxon>Dermatophagoidinae</taxon>
        <taxon>Dermatophagoides</taxon>
    </lineage>
</organism>
<protein>
    <submittedName>
        <fullName evidence="1">Uncharacterized protein</fullName>
    </submittedName>
</protein>
<dbReference type="EMBL" id="NJHN03000031">
    <property type="protein sequence ID" value="KAH9423813.1"/>
    <property type="molecule type" value="Genomic_DNA"/>
</dbReference>
<dbReference type="Proteomes" id="UP000887458">
    <property type="component" value="Unassembled WGS sequence"/>
</dbReference>
<comment type="caution">
    <text evidence="1">The sequence shown here is derived from an EMBL/GenBank/DDBJ whole genome shotgun (WGS) entry which is preliminary data.</text>
</comment>